<gene>
    <name evidence="2" type="ORF">ACFSYJ_36015</name>
</gene>
<reference evidence="3" key="1">
    <citation type="journal article" date="2019" name="Int. J. Syst. Evol. Microbiol.">
        <title>The Global Catalogue of Microorganisms (GCM) 10K type strain sequencing project: providing services to taxonomists for standard genome sequencing and annotation.</title>
        <authorList>
            <consortium name="The Broad Institute Genomics Platform"/>
            <consortium name="The Broad Institute Genome Sequencing Center for Infectious Disease"/>
            <person name="Wu L."/>
            <person name="Ma J."/>
        </authorList>
    </citation>
    <scope>NUCLEOTIDE SEQUENCE [LARGE SCALE GENOMIC DNA]</scope>
    <source>
        <strain evidence="3">CGMCC 4.7643</strain>
    </source>
</reference>
<feature type="non-terminal residue" evidence="2">
    <location>
        <position position="176"/>
    </location>
</feature>
<feature type="region of interest" description="Disordered" evidence="1">
    <location>
        <begin position="152"/>
        <end position="176"/>
    </location>
</feature>
<organism evidence="2 3">
    <name type="scientific">Amycolatopsis samaneae</name>
    <dbReference type="NCBI Taxonomy" id="664691"/>
    <lineage>
        <taxon>Bacteria</taxon>
        <taxon>Bacillati</taxon>
        <taxon>Actinomycetota</taxon>
        <taxon>Actinomycetes</taxon>
        <taxon>Pseudonocardiales</taxon>
        <taxon>Pseudonocardiaceae</taxon>
        <taxon>Amycolatopsis</taxon>
    </lineage>
</organism>
<keyword evidence="3" id="KW-1185">Reference proteome</keyword>
<dbReference type="Proteomes" id="UP001597419">
    <property type="component" value="Unassembled WGS sequence"/>
</dbReference>
<evidence type="ECO:0000256" key="1">
    <source>
        <dbReference type="SAM" id="MobiDB-lite"/>
    </source>
</evidence>
<protein>
    <submittedName>
        <fullName evidence="2">DNA polymerase III subunit gamma/tau</fullName>
    </submittedName>
</protein>
<proteinExistence type="predicted"/>
<sequence>QPAPQAAPAPERSFTRPSAAAATPPAEQAPPAAASAPPAKPVAQPDSRAAEPAPATPPEPSSEPGGLDAASLRNSWPKLLTALRQVPGGRSLEAMLTQATVVGVEGSVVTLTHKSEPLARRLSDQANAQKIAGALKTVVPGEWQVRCVHGAAAAAPARAAQPAPQAAPAPERSFTR</sequence>
<evidence type="ECO:0000313" key="3">
    <source>
        <dbReference type="Proteomes" id="UP001597419"/>
    </source>
</evidence>
<name>A0ABW5GTD6_9PSEU</name>
<feature type="compositionally biased region" description="Low complexity" evidence="1">
    <location>
        <begin position="152"/>
        <end position="170"/>
    </location>
</feature>
<comment type="caution">
    <text evidence="2">The sequence shown here is derived from an EMBL/GenBank/DDBJ whole genome shotgun (WGS) entry which is preliminary data.</text>
</comment>
<dbReference type="EMBL" id="JBHUKU010000023">
    <property type="protein sequence ID" value="MFD2464071.1"/>
    <property type="molecule type" value="Genomic_DNA"/>
</dbReference>
<feature type="compositionally biased region" description="Low complexity" evidence="1">
    <location>
        <begin position="17"/>
        <end position="53"/>
    </location>
</feature>
<evidence type="ECO:0000313" key="2">
    <source>
        <dbReference type="EMBL" id="MFD2464071.1"/>
    </source>
</evidence>
<feature type="non-terminal residue" evidence="2">
    <location>
        <position position="1"/>
    </location>
</feature>
<accession>A0ABW5GTD6</accession>
<feature type="region of interest" description="Disordered" evidence="1">
    <location>
        <begin position="1"/>
        <end position="73"/>
    </location>
</feature>